<evidence type="ECO:0000313" key="2">
    <source>
        <dbReference type="EMBL" id="ERF73739.1"/>
    </source>
</evidence>
<evidence type="ECO:0000256" key="1">
    <source>
        <dbReference type="SAM" id="SignalP"/>
    </source>
</evidence>
<gene>
    <name evidence="2" type="ORF">EPUS_00993</name>
</gene>
<dbReference type="HOGENOM" id="CLU_2291688_0_0_1"/>
<feature type="signal peptide" evidence="1">
    <location>
        <begin position="1"/>
        <end position="18"/>
    </location>
</feature>
<proteinExistence type="predicted"/>
<dbReference type="EMBL" id="KE720941">
    <property type="protein sequence ID" value="ERF73739.1"/>
    <property type="molecule type" value="Genomic_DNA"/>
</dbReference>
<feature type="chain" id="PRO_5004612490" description="Fungal calcium binding protein domain-containing protein" evidence="1">
    <location>
        <begin position="19"/>
        <end position="101"/>
    </location>
</feature>
<accession>U1HWH4</accession>
<protein>
    <recommendedName>
        <fullName evidence="4">Fungal calcium binding protein domain-containing protein</fullName>
    </recommendedName>
</protein>
<dbReference type="GeneID" id="19236052"/>
<sequence>MKVLSIIAVLLPAMLVTAIPVAEPVAEAGADTGMDFVSAGIEARDLTRAQCKRACDVGADAMQKFCRLTPFHIRPFCWAAATAIESPLGQRACTSFCDNFF</sequence>
<reference evidence="3" key="1">
    <citation type="journal article" date="2014" name="BMC Genomics">
        <title>Genome characteristics reveal the impact of lichenization on lichen-forming fungus Endocarpon pusillum Hedwig (Verrucariales, Ascomycota).</title>
        <authorList>
            <person name="Wang Y.-Y."/>
            <person name="Liu B."/>
            <person name="Zhang X.-Y."/>
            <person name="Zhou Q.-M."/>
            <person name="Zhang T."/>
            <person name="Li H."/>
            <person name="Yu Y.-F."/>
            <person name="Zhang X.-L."/>
            <person name="Hao X.-Y."/>
            <person name="Wang M."/>
            <person name="Wang L."/>
            <person name="Wei J.-C."/>
        </authorList>
    </citation>
    <scope>NUCLEOTIDE SEQUENCE [LARGE SCALE GENOMIC DNA]</scope>
    <source>
        <strain evidence="3">Z07020 / HMAS-L-300199</strain>
    </source>
</reference>
<dbReference type="OrthoDB" id="5428348at2759"/>
<keyword evidence="3" id="KW-1185">Reference proteome</keyword>
<name>U1HWH4_ENDPU</name>
<evidence type="ECO:0008006" key="4">
    <source>
        <dbReference type="Google" id="ProtNLM"/>
    </source>
</evidence>
<evidence type="ECO:0000313" key="3">
    <source>
        <dbReference type="Proteomes" id="UP000019373"/>
    </source>
</evidence>
<organism evidence="2 3">
    <name type="scientific">Endocarpon pusillum (strain Z07020 / HMAS-L-300199)</name>
    <name type="common">Lichen-forming fungus</name>
    <dbReference type="NCBI Taxonomy" id="1263415"/>
    <lineage>
        <taxon>Eukaryota</taxon>
        <taxon>Fungi</taxon>
        <taxon>Dikarya</taxon>
        <taxon>Ascomycota</taxon>
        <taxon>Pezizomycotina</taxon>
        <taxon>Eurotiomycetes</taxon>
        <taxon>Chaetothyriomycetidae</taxon>
        <taxon>Verrucariales</taxon>
        <taxon>Verrucariaceae</taxon>
        <taxon>Endocarpon</taxon>
    </lineage>
</organism>
<dbReference type="Proteomes" id="UP000019373">
    <property type="component" value="Unassembled WGS sequence"/>
</dbReference>
<dbReference type="AlphaFoldDB" id="U1HWH4"/>
<dbReference type="RefSeq" id="XP_007800742.1">
    <property type="nucleotide sequence ID" value="XM_007802551.1"/>
</dbReference>
<keyword evidence="1" id="KW-0732">Signal</keyword>